<gene>
    <name evidence="4" type="ORF">MNOR_LOCUS33569</name>
</gene>
<evidence type="ECO:0000313" key="5">
    <source>
        <dbReference type="Proteomes" id="UP001497623"/>
    </source>
</evidence>
<feature type="non-terminal residue" evidence="4">
    <location>
        <position position="325"/>
    </location>
</feature>
<evidence type="ECO:0000313" key="4">
    <source>
        <dbReference type="EMBL" id="CAL4167173.1"/>
    </source>
</evidence>
<dbReference type="PANTHER" id="PTHR42693">
    <property type="entry name" value="ARYLSULFATASE FAMILY MEMBER"/>
    <property type="match status" value="1"/>
</dbReference>
<name>A0AAV2SA08_MEGNR</name>
<dbReference type="InterPro" id="IPR050738">
    <property type="entry name" value="Sulfatase"/>
</dbReference>
<dbReference type="SUPFAM" id="SSF53649">
    <property type="entry name" value="Alkaline phosphatase-like"/>
    <property type="match status" value="1"/>
</dbReference>
<comment type="caution">
    <text evidence="4">The sequence shown here is derived from an EMBL/GenBank/DDBJ whole genome shotgun (WGS) entry which is preliminary data.</text>
</comment>
<dbReference type="EMBL" id="CAXKWB010048747">
    <property type="protein sequence ID" value="CAL4167173.1"/>
    <property type="molecule type" value="Genomic_DNA"/>
</dbReference>
<protein>
    <recommendedName>
        <fullName evidence="3">Sulfatase N-terminal domain-containing protein</fullName>
    </recommendedName>
</protein>
<accession>A0AAV2SA08</accession>
<feature type="domain" description="Sulfatase N-terminal" evidence="3">
    <location>
        <begin position="3"/>
        <end position="228"/>
    </location>
</feature>
<comment type="cofactor">
    <cofactor evidence="1">
        <name>Ca(2+)</name>
        <dbReference type="ChEBI" id="CHEBI:29108"/>
    </cofactor>
</comment>
<sequence>MITGKWHLGVGKDTEYLPTNFGFDKFFGLPYTHHGSPICFPDNSTCVGSSSRTTVDGHDPCPLFSNTTIVQQPVYLPELTQQYAEHAKNFIQRSHADGKPFFLYLPFDHVHVPQFAGSSFYKTSPRGQIGDALSELDWAVGQVLQAIEDVGAQENTIVWFTSDNGPSLLHHQHGGSAGLLRCGKGTTMEGGVRVPSIVYWPDKIKPGKSNALTSNMDILPTLAAITGISTSNLTLDGLDITSVLMDPDVQGPHDFLASYDIEPEQSRGPFVIYHGKYKAHFWTKGEKLSDNSNYDEICRESHHLTRHDPPLLFDLFQDPGERYNL</sequence>
<evidence type="ECO:0000256" key="1">
    <source>
        <dbReference type="ARBA" id="ARBA00001913"/>
    </source>
</evidence>
<dbReference type="Pfam" id="PF00884">
    <property type="entry name" value="Sulfatase"/>
    <property type="match status" value="1"/>
</dbReference>
<dbReference type="Pfam" id="PF14707">
    <property type="entry name" value="Sulfatase_C"/>
    <property type="match status" value="1"/>
</dbReference>
<dbReference type="InterPro" id="IPR017850">
    <property type="entry name" value="Alkaline_phosphatase_core_sf"/>
</dbReference>
<keyword evidence="5" id="KW-1185">Reference proteome</keyword>
<evidence type="ECO:0000256" key="2">
    <source>
        <dbReference type="ARBA" id="ARBA00008779"/>
    </source>
</evidence>
<dbReference type="GO" id="GO:0004065">
    <property type="term" value="F:arylsulfatase activity"/>
    <property type="evidence" value="ECO:0007669"/>
    <property type="project" value="TreeGrafter"/>
</dbReference>
<proteinExistence type="inferred from homology"/>
<dbReference type="Gene3D" id="3.30.1120.10">
    <property type="match status" value="1"/>
</dbReference>
<evidence type="ECO:0000259" key="3">
    <source>
        <dbReference type="Pfam" id="PF00884"/>
    </source>
</evidence>
<comment type="similarity">
    <text evidence="2">Belongs to the sulfatase family.</text>
</comment>
<reference evidence="4 5" key="1">
    <citation type="submission" date="2024-05" db="EMBL/GenBank/DDBJ databases">
        <authorList>
            <person name="Wallberg A."/>
        </authorList>
    </citation>
    <scope>NUCLEOTIDE SEQUENCE [LARGE SCALE GENOMIC DNA]</scope>
</reference>
<dbReference type="Proteomes" id="UP001497623">
    <property type="component" value="Unassembled WGS sequence"/>
</dbReference>
<dbReference type="AlphaFoldDB" id="A0AAV2SA08"/>
<dbReference type="PANTHER" id="PTHR42693:SF11">
    <property type="entry name" value="ARYLSULFATASE A"/>
    <property type="match status" value="1"/>
</dbReference>
<dbReference type="InterPro" id="IPR000917">
    <property type="entry name" value="Sulfatase_N"/>
</dbReference>
<organism evidence="4 5">
    <name type="scientific">Meganyctiphanes norvegica</name>
    <name type="common">Northern krill</name>
    <name type="synonym">Thysanopoda norvegica</name>
    <dbReference type="NCBI Taxonomy" id="48144"/>
    <lineage>
        <taxon>Eukaryota</taxon>
        <taxon>Metazoa</taxon>
        <taxon>Ecdysozoa</taxon>
        <taxon>Arthropoda</taxon>
        <taxon>Crustacea</taxon>
        <taxon>Multicrustacea</taxon>
        <taxon>Malacostraca</taxon>
        <taxon>Eumalacostraca</taxon>
        <taxon>Eucarida</taxon>
        <taxon>Euphausiacea</taxon>
        <taxon>Euphausiidae</taxon>
        <taxon>Meganyctiphanes</taxon>
    </lineage>
</organism>
<dbReference type="Gene3D" id="3.40.720.10">
    <property type="entry name" value="Alkaline Phosphatase, subunit A"/>
    <property type="match status" value="1"/>
</dbReference>